<proteinExistence type="predicted"/>
<dbReference type="PANTHER" id="PTHR30336">
    <property type="entry name" value="INNER MEMBRANE PROTEIN, PROBABLE PERMEASE"/>
    <property type="match status" value="1"/>
</dbReference>
<dbReference type="Pfam" id="PF02698">
    <property type="entry name" value="DUF218"/>
    <property type="match status" value="1"/>
</dbReference>
<reference evidence="3" key="1">
    <citation type="journal article" date="2019" name="Int. J. Syst. Evol. Microbiol.">
        <title>The Global Catalogue of Microorganisms (GCM) 10K type strain sequencing project: providing services to taxonomists for standard genome sequencing and annotation.</title>
        <authorList>
            <consortium name="The Broad Institute Genomics Platform"/>
            <consortium name="The Broad Institute Genome Sequencing Center for Infectious Disease"/>
            <person name="Wu L."/>
            <person name="Ma J."/>
        </authorList>
    </citation>
    <scope>NUCLEOTIDE SEQUENCE [LARGE SCALE GENOMIC DNA]</scope>
    <source>
        <strain evidence="3">CGMCC 4.7643</strain>
    </source>
</reference>
<keyword evidence="3" id="KW-1185">Reference proteome</keyword>
<evidence type="ECO:0000259" key="1">
    <source>
        <dbReference type="Pfam" id="PF02698"/>
    </source>
</evidence>
<feature type="domain" description="DUF218" evidence="1">
    <location>
        <begin position="41"/>
        <end position="174"/>
    </location>
</feature>
<evidence type="ECO:0000313" key="2">
    <source>
        <dbReference type="EMBL" id="MFD2464402.1"/>
    </source>
</evidence>
<name>A0ABW5GV30_9PSEU</name>
<organism evidence="2 3">
    <name type="scientific">Amycolatopsis samaneae</name>
    <dbReference type="NCBI Taxonomy" id="664691"/>
    <lineage>
        <taxon>Bacteria</taxon>
        <taxon>Bacillati</taxon>
        <taxon>Actinomycetota</taxon>
        <taxon>Actinomycetes</taxon>
        <taxon>Pseudonocardiales</taxon>
        <taxon>Pseudonocardiaceae</taxon>
        <taxon>Amycolatopsis</taxon>
    </lineage>
</organism>
<gene>
    <name evidence="2" type="ORF">ACFSYJ_37705</name>
</gene>
<dbReference type="InterPro" id="IPR014729">
    <property type="entry name" value="Rossmann-like_a/b/a_fold"/>
</dbReference>
<dbReference type="InterPro" id="IPR051599">
    <property type="entry name" value="Cell_Envelope_Assoc"/>
</dbReference>
<evidence type="ECO:0000313" key="3">
    <source>
        <dbReference type="Proteomes" id="UP001597419"/>
    </source>
</evidence>
<dbReference type="Proteomes" id="UP001597419">
    <property type="component" value="Unassembled WGS sequence"/>
</dbReference>
<dbReference type="CDD" id="cd06259">
    <property type="entry name" value="YdcF-like"/>
    <property type="match status" value="1"/>
</dbReference>
<protein>
    <submittedName>
        <fullName evidence="2">YdcF family protein</fullName>
    </submittedName>
</protein>
<dbReference type="InterPro" id="IPR003848">
    <property type="entry name" value="DUF218"/>
</dbReference>
<dbReference type="PANTHER" id="PTHR30336:SF4">
    <property type="entry name" value="ENVELOPE BIOGENESIS FACTOR ELYC"/>
    <property type="match status" value="1"/>
</dbReference>
<sequence>MKTALTSACALTLLVLGWGEAEHWLASKRRLGTAPRDGRREAVVVLGYRNRGKRINAVNRWRVRAGIRSLGGPEAVLVLCGGQVGGARPEADLMAEYARVLHGYRGHLAVETESRSTWENVRNVVPLIEDADHIKIVSHSLHAEKARVYLWRQRPDLAARLVRARDYRFGEWLPVKPALAVLGRWRLRRSTAG</sequence>
<dbReference type="Gene3D" id="3.40.50.620">
    <property type="entry name" value="HUPs"/>
    <property type="match status" value="1"/>
</dbReference>
<accession>A0ABW5GV30</accession>
<dbReference type="EMBL" id="JBHUKU010000026">
    <property type="protein sequence ID" value="MFD2464402.1"/>
    <property type="molecule type" value="Genomic_DNA"/>
</dbReference>
<dbReference type="RefSeq" id="WP_345385421.1">
    <property type="nucleotide sequence ID" value="NZ_BAABHG010000001.1"/>
</dbReference>
<comment type="caution">
    <text evidence="2">The sequence shown here is derived from an EMBL/GenBank/DDBJ whole genome shotgun (WGS) entry which is preliminary data.</text>
</comment>